<dbReference type="InterPro" id="IPR050956">
    <property type="entry name" value="2C_system_His_kinase"/>
</dbReference>
<feature type="transmembrane region" description="Helical" evidence="5">
    <location>
        <begin position="75"/>
        <end position="94"/>
    </location>
</feature>
<dbReference type="SMART" id="SM00388">
    <property type="entry name" value="HisKA"/>
    <property type="match status" value="1"/>
</dbReference>
<evidence type="ECO:0000259" key="6">
    <source>
        <dbReference type="PROSITE" id="PS50109"/>
    </source>
</evidence>
<dbReference type="FunFam" id="3.30.565.10:FF:000010">
    <property type="entry name" value="Sensor histidine kinase RcsC"/>
    <property type="match status" value="1"/>
</dbReference>
<dbReference type="PANTHER" id="PTHR43719:SF28">
    <property type="entry name" value="PEROXIDE STRESS-ACTIVATED HISTIDINE KINASE MAK1-RELATED"/>
    <property type="match status" value="1"/>
</dbReference>
<dbReference type="PROSITE" id="PS50110">
    <property type="entry name" value="RESPONSE_REGULATORY"/>
    <property type="match status" value="1"/>
</dbReference>
<dbReference type="InterPro" id="IPR003594">
    <property type="entry name" value="HATPase_dom"/>
</dbReference>
<feature type="transmembrane region" description="Helical" evidence="5">
    <location>
        <begin position="162"/>
        <end position="183"/>
    </location>
</feature>
<sequence length="580" mass="65792">MKIILKHTNNSHNKEEKYIDVFTFAIHILAIVLALVNLVFNYYLELTASIFFDTFIIISVILSIVIYFKYKKYALGAYISILGLALGISAALYFEGRLSFNFLYYFAIILSVPFLIKRNKNFTKHNYILFILVTTMAGITILMTPTYPIYQNLGPDGIYTKMIMNSIISVVTAAMFMVFSVYVGRNYFTSFLIDKKIAEREKDKRIVALTSLGHELRTQITSINGITQLITEQKNEAKPNKELIDQYATILNTCNEQMLNLVNDVLDIHKIESGKFELLEKPENLNLILNNISNQFKPLAEKKGITFKKEIDNNIANINLIFDELRLAQILKNLLSNAIKYTEKGTVKLKAHITNETETEASILFKVEDTGIGILKENYSKIFESFQQIKSETTDIYGGTGLGLSLTKTILSKMQSFIKIENNGDQGSIFSFQINFNKISEENTAQNIELILSDKNCLLQKNILIADDNKVTLLYANTLLKTYRANTFLANNGLEAIAQAKKHNNLDIVLLDLEMPELNGLEAIGKLKLLNPELTIIAFTANMPSEELIIKLKAHGFDDFITKPFKKEELIKTVYVNCQA</sequence>
<evidence type="ECO:0000313" key="10">
    <source>
        <dbReference type="Proteomes" id="UP000315145"/>
    </source>
</evidence>
<evidence type="ECO:0000313" key="9">
    <source>
        <dbReference type="EMBL" id="TSJ82197.1"/>
    </source>
</evidence>
<evidence type="ECO:0000256" key="1">
    <source>
        <dbReference type="ARBA" id="ARBA00000085"/>
    </source>
</evidence>
<dbReference type="GO" id="GO:0000155">
    <property type="term" value="F:phosphorelay sensor kinase activity"/>
    <property type="evidence" value="ECO:0007669"/>
    <property type="project" value="InterPro"/>
</dbReference>
<evidence type="ECO:0000256" key="3">
    <source>
        <dbReference type="ARBA" id="ARBA00022553"/>
    </source>
</evidence>
<protein>
    <recommendedName>
        <fullName evidence="2">histidine kinase</fullName>
        <ecNumber evidence="2">2.7.13.3</ecNumber>
    </recommendedName>
</protein>
<evidence type="ECO:0000313" key="11">
    <source>
        <dbReference type="Proteomes" id="UP000322315"/>
    </source>
</evidence>
<dbReference type="PROSITE" id="PS50109">
    <property type="entry name" value="HIS_KIN"/>
    <property type="match status" value="1"/>
</dbReference>
<keyword evidence="5" id="KW-0472">Membrane</keyword>
<dbReference type="CDD" id="cd00082">
    <property type="entry name" value="HisKA"/>
    <property type="match status" value="1"/>
</dbReference>
<dbReference type="PANTHER" id="PTHR43719">
    <property type="entry name" value="TWO-COMPONENT HISTIDINE KINASE"/>
    <property type="match status" value="1"/>
</dbReference>
<comment type="catalytic activity">
    <reaction evidence="1">
        <text>ATP + protein L-histidine = ADP + protein N-phospho-L-histidine.</text>
        <dbReference type="EC" id="2.7.13.3"/>
    </reaction>
</comment>
<organism evidence="8 11">
    <name type="scientific">Algibacter amylolyticus</name>
    <dbReference type="NCBI Taxonomy" id="1608400"/>
    <lineage>
        <taxon>Bacteria</taxon>
        <taxon>Pseudomonadati</taxon>
        <taxon>Bacteroidota</taxon>
        <taxon>Flavobacteriia</taxon>
        <taxon>Flavobacteriales</taxon>
        <taxon>Flavobacteriaceae</taxon>
        <taxon>Algibacter</taxon>
    </lineage>
</organism>
<evidence type="ECO:0000313" key="8">
    <source>
        <dbReference type="EMBL" id="KAA5827952.1"/>
    </source>
</evidence>
<evidence type="ECO:0000256" key="4">
    <source>
        <dbReference type="PROSITE-ProRule" id="PRU00169"/>
    </source>
</evidence>
<evidence type="ECO:0000259" key="7">
    <source>
        <dbReference type="PROSITE" id="PS50110"/>
    </source>
</evidence>
<keyword evidence="10" id="KW-1185">Reference proteome</keyword>
<dbReference type="SUPFAM" id="SSF55874">
    <property type="entry name" value="ATPase domain of HSP90 chaperone/DNA topoisomerase II/histidine kinase"/>
    <property type="match status" value="1"/>
</dbReference>
<dbReference type="InterPro" id="IPR005467">
    <property type="entry name" value="His_kinase_dom"/>
</dbReference>
<feature type="domain" description="Histidine kinase" evidence="6">
    <location>
        <begin position="211"/>
        <end position="438"/>
    </location>
</feature>
<dbReference type="InterPro" id="IPR003661">
    <property type="entry name" value="HisK_dim/P_dom"/>
</dbReference>
<dbReference type="Proteomes" id="UP000322315">
    <property type="component" value="Unassembled WGS sequence"/>
</dbReference>
<dbReference type="RefSeq" id="WP_144115286.1">
    <property type="nucleotide sequence ID" value="NZ_JACHGE010000001.1"/>
</dbReference>
<dbReference type="EMBL" id="VWRS01000001">
    <property type="protein sequence ID" value="KAA5827952.1"/>
    <property type="molecule type" value="Genomic_DNA"/>
</dbReference>
<comment type="caution">
    <text evidence="8">The sequence shown here is derived from an EMBL/GenBank/DDBJ whole genome shotgun (WGS) entry which is preliminary data.</text>
</comment>
<keyword evidence="5" id="KW-1133">Transmembrane helix</keyword>
<keyword evidence="5" id="KW-0812">Transmembrane</keyword>
<feature type="transmembrane region" description="Helical" evidence="5">
    <location>
        <begin position="100"/>
        <end position="116"/>
    </location>
</feature>
<feature type="modified residue" description="4-aspartylphosphate" evidence="4">
    <location>
        <position position="512"/>
    </location>
</feature>
<dbReference type="Gene3D" id="1.10.287.130">
    <property type="match status" value="1"/>
</dbReference>
<dbReference type="OrthoDB" id="9811889at2"/>
<dbReference type="CDD" id="cd17546">
    <property type="entry name" value="REC_hyHK_CKI1_RcsC-like"/>
    <property type="match status" value="1"/>
</dbReference>
<dbReference type="Pfam" id="PF00072">
    <property type="entry name" value="Response_reg"/>
    <property type="match status" value="1"/>
</dbReference>
<accession>A0A5M7BEX8</accession>
<name>A0A5M7BEX8_9FLAO</name>
<dbReference type="SUPFAM" id="SSF52172">
    <property type="entry name" value="CheY-like"/>
    <property type="match status" value="1"/>
</dbReference>
<evidence type="ECO:0000256" key="2">
    <source>
        <dbReference type="ARBA" id="ARBA00012438"/>
    </source>
</evidence>
<gene>
    <name evidence="8" type="ORF">F2B50_03675</name>
    <name evidence="9" type="ORF">FPF71_03675</name>
</gene>
<dbReference type="InterPro" id="IPR011006">
    <property type="entry name" value="CheY-like_superfamily"/>
</dbReference>
<dbReference type="InterPro" id="IPR036890">
    <property type="entry name" value="HATPase_C_sf"/>
</dbReference>
<dbReference type="Proteomes" id="UP000315145">
    <property type="component" value="Unassembled WGS sequence"/>
</dbReference>
<evidence type="ECO:0000256" key="5">
    <source>
        <dbReference type="SAM" id="Phobius"/>
    </source>
</evidence>
<reference evidence="8 11" key="1">
    <citation type="journal article" date="2015" name="Int. J. Syst. Evol. Microbiol.">
        <title>Algibacter amylolyticus sp. nov., isolated from intertidal sediment.</title>
        <authorList>
            <person name="Zhang D.C."/>
            <person name="Wu J."/>
            <person name="Neuner K."/>
            <person name="Yao J."/>
            <person name="Margesin R."/>
        </authorList>
    </citation>
    <scope>NUCLEOTIDE SEQUENCE [LARGE SCALE GENOMIC DNA]</scope>
    <source>
        <strain evidence="8 11">RU-4-M-4</strain>
    </source>
</reference>
<dbReference type="AlphaFoldDB" id="A0A5M7BEX8"/>
<dbReference type="PRINTS" id="PR00344">
    <property type="entry name" value="BCTRLSENSOR"/>
</dbReference>
<dbReference type="Gene3D" id="3.40.50.2300">
    <property type="match status" value="1"/>
</dbReference>
<dbReference type="InterPro" id="IPR004358">
    <property type="entry name" value="Sig_transdc_His_kin-like_C"/>
</dbReference>
<feature type="transmembrane region" description="Helical" evidence="5">
    <location>
        <begin position="50"/>
        <end position="68"/>
    </location>
</feature>
<dbReference type="SMART" id="SM00387">
    <property type="entry name" value="HATPase_c"/>
    <property type="match status" value="1"/>
</dbReference>
<keyword evidence="3 4" id="KW-0597">Phosphoprotein</keyword>
<feature type="transmembrane region" description="Helical" evidence="5">
    <location>
        <begin position="128"/>
        <end position="150"/>
    </location>
</feature>
<reference evidence="9 10" key="2">
    <citation type="submission" date="2019-07" db="EMBL/GenBank/DDBJ databases">
        <title>Algibacter marinivivus sp. nov., isolated from the surface of a marine red alga.</title>
        <authorList>
            <person name="Zhong X."/>
            <person name="Xu W."/>
            <person name="Zhang Y."/>
            <person name="Zhang Q."/>
            <person name="Du Z."/>
        </authorList>
    </citation>
    <scope>NUCLEOTIDE SEQUENCE [LARGE SCALE GENOMIC DNA]</scope>
    <source>
        <strain evidence="9 10">RU-4-M-4</strain>
    </source>
</reference>
<dbReference type="EC" id="2.7.13.3" evidence="2"/>
<dbReference type="SUPFAM" id="SSF47384">
    <property type="entry name" value="Homodimeric domain of signal transducing histidine kinase"/>
    <property type="match status" value="1"/>
</dbReference>
<feature type="transmembrane region" description="Helical" evidence="5">
    <location>
        <begin position="21"/>
        <end position="44"/>
    </location>
</feature>
<dbReference type="InterPro" id="IPR036097">
    <property type="entry name" value="HisK_dim/P_sf"/>
</dbReference>
<feature type="domain" description="Response regulatory" evidence="7">
    <location>
        <begin position="462"/>
        <end position="578"/>
    </location>
</feature>
<dbReference type="EMBL" id="VMBF01000001">
    <property type="protein sequence ID" value="TSJ82197.1"/>
    <property type="molecule type" value="Genomic_DNA"/>
</dbReference>
<dbReference type="Pfam" id="PF02518">
    <property type="entry name" value="HATPase_c"/>
    <property type="match status" value="1"/>
</dbReference>
<dbReference type="Pfam" id="PF00512">
    <property type="entry name" value="HisKA"/>
    <property type="match status" value="1"/>
</dbReference>
<proteinExistence type="predicted"/>
<dbReference type="InterPro" id="IPR001789">
    <property type="entry name" value="Sig_transdc_resp-reg_receiver"/>
</dbReference>
<reference evidence="8" key="3">
    <citation type="submission" date="2019-09" db="EMBL/GenBank/DDBJ databases">
        <authorList>
            <person name="Zhang D.-C."/>
        </authorList>
    </citation>
    <scope>NUCLEOTIDE SEQUENCE</scope>
    <source>
        <strain evidence="8">RU-4-M-4</strain>
    </source>
</reference>
<dbReference type="SMART" id="SM00448">
    <property type="entry name" value="REC"/>
    <property type="match status" value="1"/>
</dbReference>
<dbReference type="Gene3D" id="3.30.565.10">
    <property type="entry name" value="Histidine kinase-like ATPase, C-terminal domain"/>
    <property type="match status" value="1"/>
</dbReference>